<accession>A0AAD1XIF7</accession>
<protein>
    <submittedName>
        <fullName evidence="1">Uncharacterized protein</fullName>
    </submittedName>
</protein>
<sequence>MNTATIRSLLQVLAQKKRNNLLKIFKMLLFSLSDNLQPVPISLLQFCIALDTLSCPSNPSLRPK</sequence>
<evidence type="ECO:0000313" key="2">
    <source>
        <dbReference type="Proteomes" id="UP001295684"/>
    </source>
</evidence>
<reference evidence="1" key="1">
    <citation type="submission" date="2023-07" db="EMBL/GenBank/DDBJ databases">
        <authorList>
            <consortium name="AG Swart"/>
            <person name="Singh M."/>
            <person name="Singh A."/>
            <person name="Seah K."/>
            <person name="Emmerich C."/>
        </authorList>
    </citation>
    <scope>NUCLEOTIDE SEQUENCE</scope>
    <source>
        <strain evidence="1">DP1</strain>
    </source>
</reference>
<proteinExistence type="predicted"/>
<evidence type="ECO:0000313" key="1">
    <source>
        <dbReference type="EMBL" id="CAI2373308.1"/>
    </source>
</evidence>
<dbReference type="Proteomes" id="UP001295684">
    <property type="component" value="Unassembled WGS sequence"/>
</dbReference>
<gene>
    <name evidence="1" type="ORF">ECRASSUSDP1_LOCUS14649</name>
</gene>
<dbReference type="EMBL" id="CAMPGE010014650">
    <property type="protein sequence ID" value="CAI2373308.1"/>
    <property type="molecule type" value="Genomic_DNA"/>
</dbReference>
<name>A0AAD1XIF7_EUPCR</name>
<comment type="caution">
    <text evidence="1">The sequence shown here is derived from an EMBL/GenBank/DDBJ whole genome shotgun (WGS) entry which is preliminary data.</text>
</comment>
<keyword evidence="2" id="KW-1185">Reference proteome</keyword>
<organism evidence="1 2">
    <name type="scientific">Euplotes crassus</name>
    <dbReference type="NCBI Taxonomy" id="5936"/>
    <lineage>
        <taxon>Eukaryota</taxon>
        <taxon>Sar</taxon>
        <taxon>Alveolata</taxon>
        <taxon>Ciliophora</taxon>
        <taxon>Intramacronucleata</taxon>
        <taxon>Spirotrichea</taxon>
        <taxon>Hypotrichia</taxon>
        <taxon>Euplotida</taxon>
        <taxon>Euplotidae</taxon>
        <taxon>Moneuplotes</taxon>
    </lineage>
</organism>
<dbReference type="AlphaFoldDB" id="A0AAD1XIF7"/>